<keyword evidence="3" id="KW-0238">DNA-binding</keyword>
<evidence type="ECO:0000313" key="7">
    <source>
        <dbReference type="Proteomes" id="UP000076104"/>
    </source>
</evidence>
<reference evidence="6 7" key="1">
    <citation type="submission" date="2016-03" db="EMBL/GenBank/DDBJ databases">
        <title>Genome sequencing of Psychrobacter alimentarius PAMC 27889.</title>
        <authorList>
            <person name="Lee J."/>
            <person name="Kim O.-S."/>
        </authorList>
    </citation>
    <scope>NUCLEOTIDE SEQUENCE [LARGE SCALE GENOMIC DNA]</scope>
    <source>
        <strain evidence="6 7">PAMC 27889</strain>
    </source>
</reference>
<dbReference type="SUPFAM" id="SSF53850">
    <property type="entry name" value="Periplasmic binding protein-like II"/>
    <property type="match status" value="1"/>
</dbReference>
<proteinExistence type="inferred from homology"/>
<dbReference type="InterPro" id="IPR000847">
    <property type="entry name" value="LysR_HTH_N"/>
</dbReference>
<feature type="domain" description="HTH lysR-type" evidence="5">
    <location>
        <begin position="1"/>
        <end position="58"/>
    </location>
</feature>
<dbReference type="PROSITE" id="PS50931">
    <property type="entry name" value="HTH_LYSR"/>
    <property type="match status" value="1"/>
</dbReference>
<evidence type="ECO:0000256" key="2">
    <source>
        <dbReference type="ARBA" id="ARBA00023015"/>
    </source>
</evidence>
<dbReference type="SUPFAM" id="SSF46785">
    <property type="entry name" value="Winged helix' DNA-binding domain"/>
    <property type="match status" value="1"/>
</dbReference>
<evidence type="ECO:0000256" key="4">
    <source>
        <dbReference type="ARBA" id="ARBA00023163"/>
    </source>
</evidence>
<dbReference type="Proteomes" id="UP000076104">
    <property type="component" value="Chromosome"/>
</dbReference>
<dbReference type="GeneID" id="33061028"/>
<keyword evidence="4" id="KW-0804">Transcription</keyword>
<dbReference type="InterPro" id="IPR036390">
    <property type="entry name" value="WH_DNA-bd_sf"/>
</dbReference>
<keyword evidence="7" id="KW-1185">Reference proteome</keyword>
<dbReference type="EMBL" id="CP014945">
    <property type="protein sequence ID" value="AMT97069.1"/>
    <property type="molecule type" value="Genomic_DNA"/>
</dbReference>
<evidence type="ECO:0000313" key="6">
    <source>
        <dbReference type="EMBL" id="AMT97069.1"/>
    </source>
</evidence>
<dbReference type="Pfam" id="PF00126">
    <property type="entry name" value="HTH_1"/>
    <property type="match status" value="1"/>
</dbReference>
<dbReference type="PANTHER" id="PTHR30537:SF5">
    <property type="entry name" value="HTH-TYPE TRANSCRIPTIONAL ACTIVATOR TTDR-RELATED"/>
    <property type="match status" value="1"/>
</dbReference>
<evidence type="ECO:0000259" key="5">
    <source>
        <dbReference type="PROSITE" id="PS50931"/>
    </source>
</evidence>
<evidence type="ECO:0000256" key="1">
    <source>
        <dbReference type="ARBA" id="ARBA00009437"/>
    </source>
</evidence>
<gene>
    <name evidence="6" type="ORF">A3K91_1465</name>
</gene>
<organism evidence="6 7">
    <name type="scientific">Psychrobacter alimentarius</name>
    <dbReference type="NCBI Taxonomy" id="261164"/>
    <lineage>
        <taxon>Bacteria</taxon>
        <taxon>Pseudomonadati</taxon>
        <taxon>Pseudomonadota</taxon>
        <taxon>Gammaproteobacteria</taxon>
        <taxon>Moraxellales</taxon>
        <taxon>Moraxellaceae</taxon>
        <taxon>Psychrobacter</taxon>
    </lineage>
</organism>
<sequence length="294" mass="32768">MNLKDINAFLMTSQTHSLTQTARRLNTTPMTISRRLASLEKELGKRLLHRTTRAVALTDEGEEFLPYAQAMAEAERGALSLFSPERKGAVGQLRITSPSGFGRRTIMPVLSTLLDDNPDLNVELHLSDNITDIVGLGFDVAIRIAPLRDSRLIAHKLSDNQRVLCASPEYLQRCGTPKCMADLANHSCLRLTSVFQWTFMTDGQPTSVTIDGRFSSSHVEGVRTLCKSGAGLAQLTEWDVREELRSGELVSLQLEDVSPQNLAVWAVFPTTKYLPVRVTVFLEALKHEMWSQMQ</sequence>
<dbReference type="CDD" id="cd08422">
    <property type="entry name" value="PBP2_CrgA_like"/>
    <property type="match status" value="1"/>
</dbReference>
<dbReference type="Gene3D" id="1.10.10.10">
    <property type="entry name" value="Winged helix-like DNA-binding domain superfamily/Winged helix DNA-binding domain"/>
    <property type="match status" value="1"/>
</dbReference>
<keyword evidence="2" id="KW-0805">Transcription regulation</keyword>
<dbReference type="Gene3D" id="3.40.190.290">
    <property type="match status" value="1"/>
</dbReference>
<accession>A0ABM5ZY70</accession>
<dbReference type="Pfam" id="PF03466">
    <property type="entry name" value="LysR_substrate"/>
    <property type="match status" value="1"/>
</dbReference>
<protein>
    <submittedName>
        <fullName evidence="6">Transcriptional regulator</fullName>
    </submittedName>
</protein>
<dbReference type="InterPro" id="IPR036388">
    <property type="entry name" value="WH-like_DNA-bd_sf"/>
</dbReference>
<evidence type="ECO:0000256" key="3">
    <source>
        <dbReference type="ARBA" id="ARBA00023125"/>
    </source>
</evidence>
<dbReference type="RefSeq" id="WP_062844680.1">
    <property type="nucleotide sequence ID" value="NZ_CP014945.1"/>
</dbReference>
<comment type="similarity">
    <text evidence="1">Belongs to the LysR transcriptional regulatory family.</text>
</comment>
<dbReference type="InterPro" id="IPR058163">
    <property type="entry name" value="LysR-type_TF_proteobact-type"/>
</dbReference>
<dbReference type="InterPro" id="IPR005119">
    <property type="entry name" value="LysR_subst-bd"/>
</dbReference>
<dbReference type="PANTHER" id="PTHR30537">
    <property type="entry name" value="HTH-TYPE TRANSCRIPTIONAL REGULATOR"/>
    <property type="match status" value="1"/>
</dbReference>
<name>A0ABM5ZY70_9GAMM</name>